<evidence type="ECO:0000313" key="5">
    <source>
        <dbReference type="EMBL" id="KCZ83808.1"/>
    </source>
</evidence>
<dbReference type="Gene3D" id="1.10.10.10">
    <property type="entry name" value="Winged helix-like DNA-binding domain superfamily/Winged helix DNA-binding domain"/>
    <property type="match status" value="1"/>
</dbReference>
<dbReference type="EMBL" id="ARYJ01000017">
    <property type="protein sequence ID" value="KCZ83808.1"/>
    <property type="molecule type" value="Genomic_DNA"/>
</dbReference>
<dbReference type="GO" id="GO:0043565">
    <property type="term" value="F:sequence-specific DNA binding"/>
    <property type="evidence" value="ECO:0007669"/>
    <property type="project" value="InterPro"/>
</dbReference>
<evidence type="ECO:0000256" key="2">
    <source>
        <dbReference type="ARBA" id="ARBA00023125"/>
    </source>
</evidence>
<dbReference type="InterPro" id="IPR000485">
    <property type="entry name" value="AsnC-type_HTH_dom"/>
</dbReference>
<dbReference type="GO" id="GO:0043200">
    <property type="term" value="P:response to amino acid"/>
    <property type="evidence" value="ECO:0007669"/>
    <property type="project" value="TreeGrafter"/>
</dbReference>
<sequence length="160" mass="18041">MTTNIATITPVALDSFDRHILRIVQQDNQMTHAEIGAEVGLSLSAVRRRLNRLRQDGVIAKDVSLLSQDGLGVRLIVAVTFEREIPEAIDAFVADMRETPEVLQVYHVSGPLDYILVVQGPSLQWYEAWGKTVLMTNPNIRRYDTHVVWSCQKFETALPL</sequence>
<dbReference type="PANTHER" id="PTHR30154">
    <property type="entry name" value="LEUCINE-RESPONSIVE REGULATORY PROTEIN"/>
    <property type="match status" value="1"/>
</dbReference>
<keyword evidence="6" id="KW-1185">Reference proteome</keyword>
<feature type="domain" description="HTH asnC-type" evidence="4">
    <location>
        <begin position="13"/>
        <end position="74"/>
    </location>
</feature>
<comment type="caution">
    <text evidence="5">The sequence shown here is derived from an EMBL/GenBank/DDBJ whole genome shotgun (WGS) entry which is preliminary data.</text>
</comment>
<dbReference type="PROSITE" id="PS00519">
    <property type="entry name" value="HTH_ASNC_1"/>
    <property type="match status" value="1"/>
</dbReference>
<dbReference type="InterPro" id="IPR036390">
    <property type="entry name" value="WH_DNA-bd_sf"/>
</dbReference>
<organism evidence="5 6">
    <name type="scientific">Hyphomonas jannaschiana VP2</name>
    <dbReference type="NCBI Taxonomy" id="1280952"/>
    <lineage>
        <taxon>Bacteria</taxon>
        <taxon>Pseudomonadati</taxon>
        <taxon>Pseudomonadota</taxon>
        <taxon>Alphaproteobacteria</taxon>
        <taxon>Hyphomonadales</taxon>
        <taxon>Hyphomonadaceae</taxon>
        <taxon>Hyphomonas</taxon>
    </lineage>
</organism>
<keyword evidence="1" id="KW-0805">Transcription regulation</keyword>
<dbReference type="InterPro" id="IPR019887">
    <property type="entry name" value="Tscrpt_reg_AsnC/Lrp_C"/>
</dbReference>
<dbReference type="PATRIC" id="fig|1280952.3.peg.3318"/>
<name>A0A059F6Y7_9PROT</name>
<accession>A0A059F6Y7</accession>
<gene>
    <name evidence="5" type="ORF">HJA_16579</name>
</gene>
<dbReference type="InterPro" id="IPR036388">
    <property type="entry name" value="WH-like_DNA-bd_sf"/>
</dbReference>
<dbReference type="InterPro" id="IPR011008">
    <property type="entry name" value="Dimeric_a/b-barrel"/>
</dbReference>
<proteinExistence type="predicted"/>
<dbReference type="Pfam" id="PF01037">
    <property type="entry name" value="AsnC_trans_reg"/>
    <property type="match status" value="1"/>
</dbReference>
<dbReference type="InterPro" id="IPR019888">
    <property type="entry name" value="Tscrpt_reg_AsnC-like"/>
</dbReference>
<dbReference type="PANTHER" id="PTHR30154:SF34">
    <property type="entry name" value="TRANSCRIPTIONAL REGULATOR AZLB"/>
    <property type="match status" value="1"/>
</dbReference>
<dbReference type="InterPro" id="IPR019885">
    <property type="entry name" value="Tscrpt_reg_HTH_AsnC-type_CS"/>
</dbReference>
<evidence type="ECO:0000313" key="6">
    <source>
        <dbReference type="Proteomes" id="UP000024816"/>
    </source>
</evidence>
<dbReference type="SUPFAM" id="SSF46785">
    <property type="entry name" value="Winged helix' DNA-binding domain"/>
    <property type="match status" value="1"/>
</dbReference>
<evidence type="ECO:0000256" key="3">
    <source>
        <dbReference type="ARBA" id="ARBA00023163"/>
    </source>
</evidence>
<dbReference type="RefSeq" id="WP_051597824.1">
    <property type="nucleotide sequence ID" value="NZ_ARYJ01000017.1"/>
</dbReference>
<keyword evidence="2" id="KW-0238">DNA-binding</keyword>
<dbReference type="AlphaFoldDB" id="A0A059F6Y7"/>
<evidence type="ECO:0000256" key="1">
    <source>
        <dbReference type="ARBA" id="ARBA00023015"/>
    </source>
</evidence>
<dbReference type="SMART" id="SM00344">
    <property type="entry name" value="HTH_ASNC"/>
    <property type="match status" value="1"/>
</dbReference>
<dbReference type="PROSITE" id="PS50956">
    <property type="entry name" value="HTH_ASNC_2"/>
    <property type="match status" value="1"/>
</dbReference>
<reference evidence="5 6" key="1">
    <citation type="journal article" date="2014" name="Antonie Van Leeuwenhoek">
        <title>Hyphomonas beringensis sp. nov. and Hyphomonas chukchiensis sp. nov., isolated from surface seawater of the Bering Sea and Chukchi Sea.</title>
        <authorList>
            <person name="Li C."/>
            <person name="Lai Q."/>
            <person name="Li G."/>
            <person name="Dong C."/>
            <person name="Wang J."/>
            <person name="Liao Y."/>
            <person name="Shao Z."/>
        </authorList>
    </citation>
    <scope>NUCLEOTIDE SEQUENCE [LARGE SCALE GENOMIC DNA]</scope>
    <source>
        <strain evidence="5 6">VP2</strain>
    </source>
</reference>
<keyword evidence="3" id="KW-0804">Transcription</keyword>
<dbReference type="Pfam" id="PF13412">
    <property type="entry name" value="HTH_24"/>
    <property type="match status" value="1"/>
</dbReference>
<dbReference type="Gene3D" id="3.30.70.920">
    <property type="match status" value="1"/>
</dbReference>
<dbReference type="PRINTS" id="PR00033">
    <property type="entry name" value="HTHASNC"/>
</dbReference>
<dbReference type="GO" id="GO:0005829">
    <property type="term" value="C:cytosol"/>
    <property type="evidence" value="ECO:0007669"/>
    <property type="project" value="TreeGrafter"/>
</dbReference>
<protein>
    <submittedName>
        <fullName evidence="5">Transcriptional regulator</fullName>
    </submittedName>
</protein>
<dbReference type="Proteomes" id="UP000024816">
    <property type="component" value="Unassembled WGS sequence"/>
</dbReference>
<dbReference type="SUPFAM" id="SSF54909">
    <property type="entry name" value="Dimeric alpha+beta barrel"/>
    <property type="match status" value="1"/>
</dbReference>
<dbReference type="eggNOG" id="COG1522">
    <property type="taxonomic scope" value="Bacteria"/>
</dbReference>
<evidence type="ECO:0000259" key="4">
    <source>
        <dbReference type="PROSITE" id="PS50956"/>
    </source>
</evidence>
<dbReference type="STRING" id="1280952.HJA_16579"/>